<dbReference type="RefSeq" id="WP_268113210.1">
    <property type="nucleotide sequence ID" value="NZ_JAPPUX010000005.1"/>
</dbReference>
<organism evidence="2 3">
    <name type="scientific">Nocardioides pini</name>
    <dbReference type="NCBI Taxonomy" id="2975053"/>
    <lineage>
        <taxon>Bacteria</taxon>
        <taxon>Bacillati</taxon>
        <taxon>Actinomycetota</taxon>
        <taxon>Actinomycetes</taxon>
        <taxon>Propionibacteriales</taxon>
        <taxon>Nocardioidaceae</taxon>
        <taxon>Nocardioides</taxon>
    </lineage>
</organism>
<feature type="transmembrane region" description="Helical" evidence="1">
    <location>
        <begin position="91"/>
        <end position="112"/>
    </location>
</feature>
<feature type="transmembrane region" description="Helical" evidence="1">
    <location>
        <begin position="157"/>
        <end position="181"/>
    </location>
</feature>
<evidence type="ECO:0000313" key="2">
    <source>
        <dbReference type="EMBL" id="MCY4728240.1"/>
    </source>
</evidence>
<sequence length="330" mass="33689">MFDTLRDRLLPDTQRRTADELDDDLNLRSGDARAKQSAFWAMLVLSAIIASAGVITDSTATVIGAMIIAPLSTPIMGIALGLALGRRNGSLVYVTLGTITVVAIGIVFSLAVPQDIDLLSDSQVASRTSPGLTDLVAAIATGFAGAIALCRRDVAAVLPGVAIAISLVPPLAVVGVCLGQGAPGLAAGAFLLFFSNLLAMVAAGLLTFATLDPSAERRARRRPGLVIAGLAVVIAVPLGANTAAVYAVDRYSVGVRTTAAQWLASTPGATVTSVDFTSPGDVRINVRHTGDLPSYADLLERLRGVIPDGIAVHVDASVGSETEVGDVGAG</sequence>
<dbReference type="Proteomes" id="UP001074726">
    <property type="component" value="Unassembled WGS sequence"/>
</dbReference>
<name>A0ABT4CGZ6_9ACTN</name>
<feature type="transmembrane region" description="Helical" evidence="1">
    <location>
        <begin position="223"/>
        <end position="248"/>
    </location>
</feature>
<feature type="transmembrane region" description="Helical" evidence="1">
    <location>
        <begin position="38"/>
        <end position="56"/>
    </location>
</feature>
<protein>
    <submittedName>
        <fullName evidence="2">DUF389 domain-containing protein</fullName>
    </submittedName>
</protein>
<keyword evidence="1" id="KW-1133">Transmembrane helix</keyword>
<dbReference type="EMBL" id="JAPPUX010000005">
    <property type="protein sequence ID" value="MCY4728240.1"/>
    <property type="molecule type" value="Genomic_DNA"/>
</dbReference>
<keyword evidence="1" id="KW-0472">Membrane</keyword>
<evidence type="ECO:0000313" key="3">
    <source>
        <dbReference type="Proteomes" id="UP001074726"/>
    </source>
</evidence>
<keyword evidence="1" id="KW-0812">Transmembrane</keyword>
<reference evidence="2" key="1">
    <citation type="submission" date="2022-08" db="EMBL/GenBank/DDBJ databases">
        <title>Genome sequencing of Nocardioides sp. STR2.</title>
        <authorList>
            <person name="So Y."/>
        </authorList>
    </citation>
    <scope>NUCLEOTIDE SEQUENCE</scope>
    <source>
        <strain evidence="2">STR2</strain>
    </source>
</reference>
<comment type="caution">
    <text evidence="2">The sequence shown here is derived from an EMBL/GenBank/DDBJ whole genome shotgun (WGS) entry which is preliminary data.</text>
</comment>
<feature type="transmembrane region" description="Helical" evidence="1">
    <location>
        <begin position="132"/>
        <end position="150"/>
    </location>
</feature>
<keyword evidence="3" id="KW-1185">Reference proteome</keyword>
<dbReference type="Pfam" id="PF04087">
    <property type="entry name" value="DUF389"/>
    <property type="match status" value="1"/>
</dbReference>
<gene>
    <name evidence="2" type="ORF">NYO98_18315</name>
</gene>
<feature type="transmembrane region" description="Helical" evidence="1">
    <location>
        <begin position="187"/>
        <end position="211"/>
    </location>
</feature>
<feature type="transmembrane region" description="Helical" evidence="1">
    <location>
        <begin position="62"/>
        <end position="84"/>
    </location>
</feature>
<evidence type="ECO:0000256" key="1">
    <source>
        <dbReference type="SAM" id="Phobius"/>
    </source>
</evidence>
<dbReference type="PANTHER" id="PTHR20992">
    <property type="entry name" value="AT15442P-RELATED"/>
    <property type="match status" value="1"/>
</dbReference>
<dbReference type="InterPro" id="IPR005240">
    <property type="entry name" value="DUF389"/>
</dbReference>
<accession>A0ABT4CGZ6</accession>
<proteinExistence type="predicted"/>
<dbReference type="PANTHER" id="PTHR20992:SF9">
    <property type="entry name" value="AT15442P-RELATED"/>
    <property type="match status" value="1"/>
</dbReference>